<dbReference type="Proteomes" id="UP001154282">
    <property type="component" value="Unassembled WGS sequence"/>
</dbReference>
<reference evidence="2" key="1">
    <citation type="submission" date="2022-08" db="EMBL/GenBank/DDBJ databases">
        <authorList>
            <person name="Gutierrez-Valencia J."/>
        </authorList>
    </citation>
    <scope>NUCLEOTIDE SEQUENCE</scope>
</reference>
<feature type="region of interest" description="Disordered" evidence="1">
    <location>
        <begin position="18"/>
        <end position="40"/>
    </location>
</feature>
<evidence type="ECO:0000313" key="3">
    <source>
        <dbReference type="Proteomes" id="UP001154282"/>
    </source>
</evidence>
<keyword evidence="3" id="KW-1185">Reference proteome</keyword>
<protein>
    <submittedName>
        <fullName evidence="2">Uncharacterized protein</fullName>
    </submittedName>
</protein>
<sequence>MIKLAGGYCIATPRNPPGNRSGQCPAPAVEFPTSGGRKDGAPEVDMEPAKLAALGFHFFEGWDGLASSNSMPSDCSTKCLKECLISTASAPLLFFDRCRE</sequence>
<evidence type="ECO:0000256" key="1">
    <source>
        <dbReference type="SAM" id="MobiDB-lite"/>
    </source>
</evidence>
<dbReference type="AlphaFoldDB" id="A0AAV0PCM3"/>
<name>A0AAV0PCM3_9ROSI</name>
<accession>A0AAV0PCM3</accession>
<organism evidence="2 3">
    <name type="scientific">Linum tenue</name>
    <dbReference type="NCBI Taxonomy" id="586396"/>
    <lineage>
        <taxon>Eukaryota</taxon>
        <taxon>Viridiplantae</taxon>
        <taxon>Streptophyta</taxon>
        <taxon>Embryophyta</taxon>
        <taxon>Tracheophyta</taxon>
        <taxon>Spermatophyta</taxon>
        <taxon>Magnoliopsida</taxon>
        <taxon>eudicotyledons</taxon>
        <taxon>Gunneridae</taxon>
        <taxon>Pentapetalae</taxon>
        <taxon>rosids</taxon>
        <taxon>fabids</taxon>
        <taxon>Malpighiales</taxon>
        <taxon>Linaceae</taxon>
        <taxon>Linum</taxon>
    </lineage>
</organism>
<dbReference type="EMBL" id="CAMGYJ010000008">
    <property type="protein sequence ID" value="CAI0468670.1"/>
    <property type="molecule type" value="Genomic_DNA"/>
</dbReference>
<evidence type="ECO:0000313" key="2">
    <source>
        <dbReference type="EMBL" id="CAI0468670.1"/>
    </source>
</evidence>
<gene>
    <name evidence="2" type="ORF">LITE_LOCUS37893</name>
</gene>
<proteinExistence type="predicted"/>
<comment type="caution">
    <text evidence="2">The sequence shown here is derived from an EMBL/GenBank/DDBJ whole genome shotgun (WGS) entry which is preliminary data.</text>
</comment>